<reference evidence="2" key="1">
    <citation type="journal article" date="2011" name="J. Bacteriol.">
        <title>Genome sequences of eight morphologically diverse alphaproteobacteria.</title>
        <authorList>
            <consortium name="US DOE Joint Genome Institute"/>
            <person name="Brown P.J."/>
            <person name="Kysela D.T."/>
            <person name="Buechlein A."/>
            <person name="Hemmerich C."/>
            <person name="Brun Y.V."/>
        </authorList>
    </citation>
    <scope>NUCLEOTIDE SEQUENCE [LARGE SCALE GENOMIC DNA]</scope>
    <source>
        <strain evidence="2">ATCC 49814 / DSM 5838 / IFAM 1418</strain>
    </source>
</reference>
<gene>
    <name evidence="1" type="ordered locus">Hbal_1637</name>
</gene>
<dbReference type="STRING" id="582402.Hbal_1637"/>
<dbReference type="RefSeq" id="WP_015827475.1">
    <property type="nucleotide sequence ID" value="NC_012982.1"/>
</dbReference>
<sequence length="406" mass="46047">MSESLAAIVGKLGPELMADYCRIKLKQEPPDIQISHPQRAFGLELTTAWQETFPAKKLNTFYSDMQRINRMSERKCIDAIIGASKNPSQLKTQLYDLSSAPKRALFCYLHYKSEFQTGEFRVLNDTYRYSERYSDQFEYSKVPAYSRIHANEVFEAQVKSILARAIGIKTDIRIERRVVTPRFPQNAQSLLEFMVCYGNPNICIPIFTRNGPEFGSINTEETFSILIDREHKTVSIYGKYLKRDGRQALADALNDHLIRANKPPQKLAGPRFMPRLLVTSTPLPIPPRFGIARIGTTNVVYKAIDSINTASHRLTPEKPALVSYYEDNGKTNDSLSKLKSADIQCVELEILMERCDDYPHGRKLNVSLKKNSLNIANATEEDRFIVAYVIESLGVCITGMPLFDAA</sequence>
<proteinExistence type="predicted"/>
<evidence type="ECO:0000313" key="2">
    <source>
        <dbReference type="Proteomes" id="UP000002745"/>
    </source>
</evidence>
<dbReference type="AlphaFoldDB" id="C6XJN0"/>
<name>C6XJN0_HIRBI</name>
<accession>C6XJN0</accession>
<dbReference type="KEGG" id="hba:Hbal_1637"/>
<evidence type="ECO:0000313" key="1">
    <source>
        <dbReference type="EMBL" id="ACT59325.1"/>
    </source>
</evidence>
<protein>
    <submittedName>
        <fullName evidence="1">Uncharacterized protein</fullName>
    </submittedName>
</protein>
<organism evidence="1 2">
    <name type="scientific">Hirschia baltica (strain ATCC 49814 / DSM 5838 / IFAM 1418)</name>
    <dbReference type="NCBI Taxonomy" id="582402"/>
    <lineage>
        <taxon>Bacteria</taxon>
        <taxon>Pseudomonadati</taxon>
        <taxon>Pseudomonadota</taxon>
        <taxon>Alphaproteobacteria</taxon>
        <taxon>Hyphomonadales</taxon>
        <taxon>Hyphomonadaceae</taxon>
        <taxon>Hirschia</taxon>
    </lineage>
</organism>
<dbReference type="EMBL" id="CP001678">
    <property type="protein sequence ID" value="ACT59325.1"/>
    <property type="molecule type" value="Genomic_DNA"/>
</dbReference>
<dbReference type="HOGENOM" id="CLU_677518_0_0_5"/>
<keyword evidence="2" id="KW-1185">Reference proteome</keyword>
<dbReference type="Proteomes" id="UP000002745">
    <property type="component" value="Chromosome"/>
</dbReference>